<evidence type="ECO:0000256" key="1">
    <source>
        <dbReference type="SAM" id="MobiDB-lite"/>
    </source>
</evidence>
<gene>
    <name evidence="3" type="ORF">HOV93_46240</name>
</gene>
<dbReference type="EMBL" id="JABRWO010000015">
    <property type="protein sequence ID" value="MBA2117426.1"/>
    <property type="molecule type" value="Genomic_DNA"/>
</dbReference>
<keyword evidence="2" id="KW-0812">Transmembrane</keyword>
<proteinExistence type="predicted"/>
<evidence type="ECO:0000256" key="2">
    <source>
        <dbReference type="SAM" id="Phobius"/>
    </source>
</evidence>
<evidence type="ECO:0000313" key="3">
    <source>
        <dbReference type="EMBL" id="MBA2117426.1"/>
    </source>
</evidence>
<organism evidence="3 4">
    <name type="scientific">Bremerella alba</name>
    <dbReference type="NCBI Taxonomy" id="980252"/>
    <lineage>
        <taxon>Bacteria</taxon>
        <taxon>Pseudomonadati</taxon>
        <taxon>Planctomycetota</taxon>
        <taxon>Planctomycetia</taxon>
        <taxon>Pirellulales</taxon>
        <taxon>Pirellulaceae</taxon>
        <taxon>Bremerella</taxon>
    </lineage>
</organism>
<dbReference type="PANTHER" id="PTHR35813">
    <property type="entry name" value="INNER MEMBRANE PROTEIN YBAN"/>
    <property type="match status" value="1"/>
</dbReference>
<feature type="transmembrane region" description="Helical" evidence="2">
    <location>
        <begin position="86"/>
        <end position="103"/>
    </location>
</feature>
<dbReference type="InterPro" id="IPR007401">
    <property type="entry name" value="DUF454"/>
</dbReference>
<keyword evidence="4" id="KW-1185">Reference proteome</keyword>
<feature type="region of interest" description="Disordered" evidence="1">
    <location>
        <begin position="136"/>
        <end position="181"/>
    </location>
</feature>
<dbReference type="Pfam" id="PF04304">
    <property type="entry name" value="DUF454"/>
    <property type="match status" value="1"/>
</dbReference>
<dbReference type="GO" id="GO:0005886">
    <property type="term" value="C:plasma membrane"/>
    <property type="evidence" value="ECO:0007669"/>
    <property type="project" value="TreeGrafter"/>
</dbReference>
<evidence type="ECO:0000313" key="4">
    <source>
        <dbReference type="Proteomes" id="UP000551616"/>
    </source>
</evidence>
<dbReference type="RefSeq" id="WP_207398809.1">
    <property type="nucleotide sequence ID" value="NZ_JABRWO010000015.1"/>
</dbReference>
<keyword evidence="2" id="KW-0472">Membrane</keyword>
<feature type="compositionally biased region" description="Basic and acidic residues" evidence="1">
    <location>
        <begin position="154"/>
        <end position="181"/>
    </location>
</feature>
<dbReference type="PANTHER" id="PTHR35813:SF1">
    <property type="entry name" value="INNER MEMBRANE PROTEIN YBAN"/>
    <property type="match status" value="1"/>
</dbReference>
<evidence type="ECO:0008006" key="5">
    <source>
        <dbReference type="Google" id="ProtNLM"/>
    </source>
</evidence>
<reference evidence="3 4" key="1">
    <citation type="submission" date="2020-05" db="EMBL/GenBank/DDBJ databases">
        <title>Bremerella alba sp. nov., a novel planctomycete isolated from the surface of the macroalga Fucus spiralis.</title>
        <authorList>
            <person name="Godinho O."/>
            <person name="Botelho R."/>
            <person name="Albuquerque L."/>
            <person name="Wiegand S."/>
            <person name="Da Costa M.S."/>
            <person name="Lobo-Da-Cunha A."/>
            <person name="Jogler C."/>
            <person name="Lage O.M."/>
        </authorList>
    </citation>
    <scope>NUCLEOTIDE SEQUENCE [LARGE SCALE GENOMIC DNA]</scope>
    <source>
        <strain evidence="3 4">FF15</strain>
    </source>
</reference>
<feature type="transmembrane region" description="Helical" evidence="2">
    <location>
        <begin position="15"/>
        <end position="45"/>
    </location>
</feature>
<feature type="transmembrane region" description="Helical" evidence="2">
    <location>
        <begin position="109"/>
        <end position="127"/>
    </location>
</feature>
<comment type="caution">
    <text evidence="3">The sequence shown here is derived from an EMBL/GenBank/DDBJ whole genome shotgun (WGS) entry which is preliminary data.</text>
</comment>
<sequence length="181" mass="20588">MNHPPVPEIAWSKRLIYLGCATIFFMLAILGMILPIVPATPFLLVTSYFLVRSFPKLNDLLLDTPYFGPILYDWEVRKGIKTSTKIQAIASVVLGWGISLLVFPIPSWALILMAVLVITGILVIYLVPEPRDPVKIAEGKSNSSDQQEETINNDEVHKSHELERKQREWDRTQRQPHGDNR</sequence>
<protein>
    <recommendedName>
        <fullName evidence="5">DUF454 domain-containing protein</fullName>
    </recommendedName>
</protein>
<dbReference type="AlphaFoldDB" id="A0A7V9A9R4"/>
<name>A0A7V9A9R4_9BACT</name>
<dbReference type="Proteomes" id="UP000551616">
    <property type="component" value="Unassembled WGS sequence"/>
</dbReference>
<keyword evidence="2" id="KW-1133">Transmembrane helix</keyword>
<accession>A0A7V9A9R4</accession>